<reference evidence="2" key="1">
    <citation type="journal article" date="2014" name="Nucleic Acids Res.">
        <title>A widespread bacteriophage abortive infection system functions through a Type IV toxin-antitoxin mechanism.</title>
        <authorList>
            <person name="Dy R.L."/>
            <person name="Przybilski R."/>
            <person name="Semeijn K."/>
            <person name="Salmond G.P."/>
            <person name="Fineran P.C."/>
        </authorList>
    </citation>
    <scope>NUCLEOTIDE SEQUENCE</scope>
</reference>
<dbReference type="Pfam" id="PF09952">
    <property type="entry name" value="AbiEi_2"/>
    <property type="match status" value="1"/>
</dbReference>
<dbReference type="InterPro" id="IPR019238">
    <property type="entry name" value="AbiEi_2"/>
</dbReference>
<name>A0A8B6X9W0_9BURK</name>
<accession>A0A8B6X9W0</accession>
<dbReference type="RefSeq" id="WP_051378879.1">
    <property type="nucleotide sequence ID" value="NZ_AXWS01000015.1"/>
</dbReference>
<sequence>MNALAMPPGLAAEATLLDRALAALRERTGLQATLATRQVAEGGAPADALVAIVGAAGERRYRAFVITRPPKPADLARVVMTSWPDDPALLVAPHINAAQAERCRANNLEFIDAAGNAFLRGAGLFVQIVGNKPDDEATSLLAGKRANGGAGNAAALRVVFGLLVRPALLDATYRDIAAAAGVALGGVGAVLDDLTRRGHLRTVDGRRRLIEPRRLFTEWENHWPTRLHPRLKARRFTAGKPDWWRDLDPLAHGAQWGGDVAAWHYTQALKPATVTLHLAPDDLDAGLRGLARAGQLRAAADGEVEILQRFWDLDRVPDGPLAPAPLVHAQLIATLDPRALAVAAQLFDSHLADALAQA</sequence>
<proteinExistence type="predicted"/>
<evidence type="ECO:0000313" key="2">
    <source>
        <dbReference type="RefSeq" id="WP_051378879.1"/>
    </source>
</evidence>
<dbReference type="OrthoDB" id="6630012at2"/>
<evidence type="ECO:0000313" key="1">
    <source>
        <dbReference type="Proteomes" id="UP000675920"/>
    </source>
</evidence>
<protein>
    <submittedName>
        <fullName evidence="2">Type IV toxin-antitoxin system AbiEi family antitoxin</fullName>
    </submittedName>
</protein>
<dbReference type="AlphaFoldDB" id="A0A8B6X9W0"/>
<organism evidence="1 2">
    <name type="scientific">Derxia gummosa DSM 723</name>
    <dbReference type="NCBI Taxonomy" id="1121388"/>
    <lineage>
        <taxon>Bacteria</taxon>
        <taxon>Pseudomonadati</taxon>
        <taxon>Pseudomonadota</taxon>
        <taxon>Betaproteobacteria</taxon>
        <taxon>Burkholderiales</taxon>
        <taxon>Alcaligenaceae</taxon>
        <taxon>Derxia</taxon>
    </lineage>
</organism>
<reference evidence="2" key="2">
    <citation type="submission" date="2025-08" db="UniProtKB">
        <authorList>
            <consortium name="RefSeq"/>
        </authorList>
    </citation>
    <scope>IDENTIFICATION</scope>
</reference>
<dbReference type="Proteomes" id="UP000675920">
    <property type="component" value="Unplaced"/>
</dbReference>
<keyword evidence="1" id="KW-1185">Reference proteome</keyword>